<dbReference type="EMBL" id="CP018228">
    <property type="protein sequence ID" value="API53372.1"/>
    <property type="molecule type" value="Genomic_DNA"/>
</dbReference>
<evidence type="ECO:0000313" key="1">
    <source>
        <dbReference type="EMBL" id="API53372.1"/>
    </source>
</evidence>
<protein>
    <submittedName>
        <fullName evidence="1">Uncharacterized protein</fullName>
    </submittedName>
</protein>
<dbReference type="RefSeq" id="WP_072639712.1">
    <property type="nucleotide sequence ID" value="NZ_CP018228.1"/>
</dbReference>
<reference evidence="1 2" key="1">
    <citation type="submission" date="2016-11" db="EMBL/GenBank/DDBJ databases">
        <title>Rhizobium leguminosarum bv. viciae strain Vaf12 isolated from Vavilovia formosa root nodules from Russia, Dagestan.</title>
        <authorList>
            <person name="Kimeklis A."/>
        </authorList>
    </citation>
    <scope>NUCLEOTIDE SEQUENCE [LARGE SCALE GENOMIC DNA]</scope>
    <source>
        <strain evidence="1 2">Vaf-108</strain>
    </source>
</reference>
<dbReference type="AlphaFoldDB" id="A0A1L3ZCQ4"/>
<gene>
    <name evidence="1" type="ORF">BMW22_18650</name>
</gene>
<proteinExistence type="predicted"/>
<evidence type="ECO:0000313" key="2">
    <source>
        <dbReference type="Proteomes" id="UP000183050"/>
    </source>
</evidence>
<name>A0A1L3ZCQ4_RHILE</name>
<accession>A0A1L3ZCQ4</accession>
<organism evidence="1 2">
    <name type="scientific">Rhizobium leguminosarum</name>
    <dbReference type="NCBI Taxonomy" id="384"/>
    <lineage>
        <taxon>Bacteria</taxon>
        <taxon>Pseudomonadati</taxon>
        <taxon>Pseudomonadota</taxon>
        <taxon>Alphaproteobacteria</taxon>
        <taxon>Hyphomicrobiales</taxon>
        <taxon>Rhizobiaceae</taxon>
        <taxon>Rhizobium/Agrobacterium group</taxon>
        <taxon>Rhizobium</taxon>
    </lineage>
</organism>
<sequence>MNDFTAELAKLKWVLSQTAVPVAVRLGKGYKLSVKVPYSSDNRTWLQGEKRTKPKWLPNEKRWELPSAWFNDFVDRALRRYRKVYVVQPYREQEICAPACMNAQGHECQCSCMGANHGSGSSGGWFVVSDTFATRWDSQHLACRLMMAKRSP</sequence>
<dbReference type="Proteomes" id="UP000183050">
    <property type="component" value="Chromosome"/>
</dbReference>